<proteinExistence type="predicted"/>
<keyword evidence="2" id="KW-1185">Reference proteome</keyword>
<evidence type="ECO:0000313" key="1">
    <source>
        <dbReference type="EMBL" id="PJK29895.1"/>
    </source>
</evidence>
<sequence>MACVYGLIYAALLDVLEMFEHAPTMPGAMHLIDLLDDRLIQVRCTRCGRSGRYRVSGLIKRYGAGAMVPDVLRAVSDESDCPRRLDRWEGCQVTMADRA</sequence>
<dbReference type="AlphaFoldDB" id="A0A2M9G2G6"/>
<dbReference type="Proteomes" id="UP000229498">
    <property type="component" value="Unassembled WGS sequence"/>
</dbReference>
<dbReference type="EMBL" id="PHIG01000031">
    <property type="protein sequence ID" value="PJK29895.1"/>
    <property type="molecule type" value="Genomic_DNA"/>
</dbReference>
<organism evidence="1 2">
    <name type="scientific">Minwuia thermotolerans</name>
    <dbReference type="NCBI Taxonomy" id="2056226"/>
    <lineage>
        <taxon>Bacteria</taxon>
        <taxon>Pseudomonadati</taxon>
        <taxon>Pseudomonadota</taxon>
        <taxon>Alphaproteobacteria</taxon>
        <taxon>Minwuiales</taxon>
        <taxon>Minwuiaceae</taxon>
        <taxon>Minwuia</taxon>
    </lineage>
</organism>
<comment type="caution">
    <text evidence="1">The sequence shown here is derived from an EMBL/GenBank/DDBJ whole genome shotgun (WGS) entry which is preliminary data.</text>
</comment>
<gene>
    <name evidence="1" type="ORF">CVT23_08965</name>
</gene>
<accession>A0A2M9G2G6</accession>
<protein>
    <submittedName>
        <fullName evidence="1">Uncharacterized protein</fullName>
    </submittedName>
</protein>
<name>A0A2M9G2G6_9PROT</name>
<evidence type="ECO:0000313" key="2">
    <source>
        <dbReference type="Proteomes" id="UP000229498"/>
    </source>
</evidence>
<reference evidence="1 2" key="1">
    <citation type="submission" date="2017-11" db="EMBL/GenBank/DDBJ databases">
        <title>Draft genome sequence of Rhizobiales bacterium SY3-13.</title>
        <authorList>
            <person name="Sun C."/>
        </authorList>
    </citation>
    <scope>NUCLEOTIDE SEQUENCE [LARGE SCALE GENOMIC DNA]</scope>
    <source>
        <strain evidence="1 2">SY3-13</strain>
    </source>
</reference>